<evidence type="ECO:0000256" key="1">
    <source>
        <dbReference type="ARBA" id="ARBA00022517"/>
    </source>
</evidence>
<accession>A0ABT3N3C6</accession>
<comment type="caution">
    <text evidence="4">The sequence shown here is derived from an EMBL/GenBank/DDBJ whole genome shotgun (WGS) entry which is preliminary data.</text>
</comment>
<evidence type="ECO:0000313" key="5">
    <source>
        <dbReference type="Proteomes" id="UP001209854"/>
    </source>
</evidence>
<keyword evidence="1 2" id="KW-0690">Ribosome biogenesis</keyword>
<dbReference type="InterPro" id="IPR023799">
    <property type="entry name" value="RbfA_dom_sf"/>
</dbReference>
<dbReference type="PANTHER" id="PTHR33515">
    <property type="entry name" value="RIBOSOME-BINDING FACTOR A, CHLOROPLASTIC-RELATED"/>
    <property type="match status" value="1"/>
</dbReference>
<sequence length="151" mass="16904">MAKEYSRTQRVADQIQRELAQLIQQEMKDPRLGMVTVSAVDVTRDLAFADVYVSFLGVDDQKQIDESLEVLKRASGFLRSQLARAIKLRFTPQLRFRYDASMRRGAFLSDLIEKARSQDSDYEGPLSDKAGQDKSDSGDSEESGDSGDSGE</sequence>
<dbReference type="InterPro" id="IPR015946">
    <property type="entry name" value="KH_dom-like_a/b"/>
</dbReference>
<feature type="compositionally biased region" description="Acidic residues" evidence="3">
    <location>
        <begin position="138"/>
        <end position="151"/>
    </location>
</feature>
<keyword evidence="5" id="KW-1185">Reference proteome</keyword>
<dbReference type="PROSITE" id="PS01319">
    <property type="entry name" value="RBFA"/>
    <property type="match status" value="1"/>
</dbReference>
<protein>
    <recommendedName>
        <fullName evidence="2">Ribosome-binding factor A</fullName>
    </recommendedName>
</protein>
<dbReference type="Gene3D" id="3.30.300.20">
    <property type="match status" value="1"/>
</dbReference>
<comment type="subunit">
    <text evidence="2">Monomer. Binds 30S ribosomal subunits, but not 50S ribosomal subunits or 70S ribosomes.</text>
</comment>
<dbReference type="RefSeq" id="WP_262565840.1">
    <property type="nucleotide sequence ID" value="NZ_JAPFCC010000001.1"/>
</dbReference>
<dbReference type="EMBL" id="JAPFCC010000001">
    <property type="protein sequence ID" value="MCW7556126.1"/>
    <property type="molecule type" value="Genomic_DNA"/>
</dbReference>
<comment type="subcellular location">
    <subcellularLocation>
        <location evidence="2">Cytoplasm</location>
    </subcellularLocation>
</comment>
<organism evidence="4 5">
    <name type="scientific">Endozoicomonas gorgoniicola</name>
    <dbReference type="NCBI Taxonomy" id="1234144"/>
    <lineage>
        <taxon>Bacteria</taxon>
        <taxon>Pseudomonadati</taxon>
        <taxon>Pseudomonadota</taxon>
        <taxon>Gammaproteobacteria</taxon>
        <taxon>Oceanospirillales</taxon>
        <taxon>Endozoicomonadaceae</taxon>
        <taxon>Endozoicomonas</taxon>
    </lineage>
</organism>
<comment type="similarity">
    <text evidence="2">Belongs to the RbfA family.</text>
</comment>
<reference evidence="4 5" key="1">
    <citation type="submission" date="2022-10" db="EMBL/GenBank/DDBJ databases">
        <title>High-quality genome sequences of two octocoral-associated bacteria, Endozoicomonas euniceicola EF212 and Endozoicomonas gorgoniicola PS125.</title>
        <authorList>
            <person name="Chiou Y.-J."/>
            <person name="Chen Y.-H."/>
        </authorList>
    </citation>
    <scope>NUCLEOTIDE SEQUENCE [LARGE SCALE GENOMIC DNA]</scope>
    <source>
        <strain evidence="4 5">PS125</strain>
    </source>
</reference>
<feature type="region of interest" description="Disordered" evidence="3">
    <location>
        <begin position="116"/>
        <end position="151"/>
    </location>
</feature>
<dbReference type="InterPro" id="IPR020053">
    <property type="entry name" value="Ribosome-bd_factorA_CS"/>
</dbReference>
<gene>
    <name evidence="2 4" type="primary">rbfA</name>
    <name evidence="4" type="ORF">NX722_26565</name>
</gene>
<evidence type="ECO:0000313" key="4">
    <source>
        <dbReference type="EMBL" id="MCW7556126.1"/>
    </source>
</evidence>
<dbReference type="Proteomes" id="UP001209854">
    <property type="component" value="Unassembled WGS sequence"/>
</dbReference>
<dbReference type="Pfam" id="PF02033">
    <property type="entry name" value="RBFA"/>
    <property type="match status" value="1"/>
</dbReference>
<proteinExistence type="inferred from homology"/>
<dbReference type="HAMAP" id="MF_00003">
    <property type="entry name" value="RbfA"/>
    <property type="match status" value="1"/>
</dbReference>
<dbReference type="NCBIfam" id="TIGR00082">
    <property type="entry name" value="rbfA"/>
    <property type="match status" value="1"/>
</dbReference>
<dbReference type="PANTHER" id="PTHR33515:SF1">
    <property type="entry name" value="RIBOSOME-BINDING FACTOR A, CHLOROPLASTIC-RELATED"/>
    <property type="match status" value="1"/>
</dbReference>
<comment type="function">
    <text evidence="2">One of several proteins that assist in the late maturation steps of the functional core of the 30S ribosomal subunit. Associates with free 30S ribosomal subunits (but not with 30S subunits that are part of 70S ribosomes or polysomes). Required for efficient processing of 16S rRNA. May interact with the 5'-terminal helix region of 16S rRNA.</text>
</comment>
<name>A0ABT3N3C6_9GAMM</name>
<evidence type="ECO:0000256" key="2">
    <source>
        <dbReference type="HAMAP-Rule" id="MF_00003"/>
    </source>
</evidence>
<dbReference type="InterPro" id="IPR000238">
    <property type="entry name" value="RbfA"/>
</dbReference>
<keyword evidence="2" id="KW-0963">Cytoplasm</keyword>
<evidence type="ECO:0000256" key="3">
    <source>
        <dbReference type="SAM" id="MobiDB-lite"/>
    </source>
</evidence>
<dbReference type="SUPFAM" id="SSF89919">
    <property type="entry name" value="Ribosome-binding factor A, RbfA"/>
    <property type="match status" value="1"/>
</dbReference>